<protein>
    <submittedName>
        <fullName evidence="2">Transglutaminase</fullName>
    </submittedName>
</protein>
<feature type="region of interest" description="Disordered" evidence="1">
    <location>
        <begin position="100"/>
        <end position="119"/>
    </location>
</feature>
<reference evidence="2" key="1">
    <citation type="submission" date="2021-02" db="EMBL/GenBank/DDBJ databases">
        <title>Thiocyanate and organic carbon inputs drive convergent selection for specific autotrophic Afipia and Thiobacillus strains within complex microbiomes.</title>
        <authorList>
            <person name="Huddy R.J."/>
            <person name="Sachdeva R."/>
            <person name="Kadzinga F."/>
            <person name="Kantor R.S."/>
            <person name="Harrison S.T.L."/>
            <person name="Banfield J.F."/>
        </authorList>
    </citation>
    <scope>NUCLEOTIDE SEQUENCE</scope>
    <source>
        <strain evidence="2">SCN18_13_7_16_R3_B_64_19</strain>
    </source>
</reference>
<evidence type="ECO:0000256" key="1">
    <source>
        <dbReference type="SAM" id="MobiDB-lite"/>
    </source>
</evidence>
<accession>A0A8I1MTS2</accession>
<proteinExistence type="predicted"/>
<dbReference type="AlphaFoldDB" id="A0A8I1MTS2"/>
<organism evidence="2 3">
    <name type="scientific">Thiomonas arsenitoxydans (strain DSM 22701 / CIP 110005 / 3As)</name>
    <dbReference type="NCBI Taxonomy" id="426114"/>
    <lineage>
        <taxon>Bacteria</taxon>
        <taxon>Pseudomonadati</taxon>
        <taxon>Pseudomonadota</taxon>
        <taxon>Betaproteobacteria</taxon>
        <taxon>Burkholderiales</taxon>
        <taxon>Thiomonas</taxon>
    </lineage>
</organism>
<dbReference type="Proteomes" id="UP000664800">
    <property type="component" value="Unassembled WGS sequence"/>
</dbReference>
<name>A0A8I1MTS2_THIA3</name>
<gene>
    <name evidence="2" type="ORF">J0I24_04865</name>
</gene>
<sequence>MDTPLPVILRPSWRRLRLISLIGACLVGTVAQAGASAALMPQRLRQIAGPVEANLAEGVGGKVADGRLATSQFLSPAASTPVKPHVLTLHDREVLRQQIQGATQGMNARAPSATHKSQH</sequence>
<evidence type="ECO:0000313" key="2">
    <source>
        <dbReference type="EMBL" id="MBN8743621.1"/>
    </source>
</evidence>
<dbReference type="EMBL" id="JAFKMR010000012">
    <property type="protein sequence ID" value="MBN8743621.1"/>
    <property type="molecule type" value="Genomic_DNA"/>
</dbReference>
<evidence type="ECO:0000313" key="3">
    <source>
        <dbReference type="Proteomes" id="UP000664800"/>
    </source>
</evidence>
<comment type="caution">
    <text evidence="2">The sequence shown here is derived from an EMBL/GenBank/DDBJ whole genome shotgun (WGS) entry which is preliminary data.</text>
</comment>